<dbReference type="GO" id="GO:0006397">
    <property type="term" value="P:mRNA processing"/>
    <property type="evidence" value="ECO:0007669"/>
    <property type="project" value="UniProtKB-KW"/>
</dbReference>
<protein>
    <recommendedName>
        <fullName evidence="4">CCHC-type domain-containing protein</fullName>
    </recommendedName>
</protein>
<comment type="caution">
    <text evidence="5">The sequence shown here is derived from an EMBL/GenBank/DDBJ whole genome shotgun (WGS) entry which is preliminary data.</text>
</comment>
<dbReference type="GO" id="GO:0008270">
    <property type="term" value="F:zinc ion binding"/>
    <property type="evidence" value="ECO:0007669"/>
    <property type="project" value="UniProtKB-KW"/>
</dbReference>
<evidence type="ECO:0000259" key="4">
    <source>
        <dbReference type="PROSITE" id="PS50158"/>
    </source>
</evidence>
<keyword evidence="2" id="KW-0479">Metal-binding</keyword>
<dbReference type="PROSITE" id="PS50158">
    <property type="entry name" value="ZF_CCHC"/>
    <property type="match status" value="1"/>
</dbReference>
<sequence>IPSYIGRIRHIAFLLEEAGVAVTEEDLILTVTAGLTTSYDSFLIGLDNMPDDDFCLDIITTRLANEYQRQNNRQADSAPTPLATRISDPAQSSDSAFAAASPFWLDRITCYGCGKKGHYQSNCP</sequence>
<keyword evidence="2" id="KW-0863">Zinc-finger</keyword>
<organism evidence="5 6">
    <name type="scientific">Crepidotus variabilis</name>
    <dbReference type="NCBI Taxonomy" id="179855"/>
    <lineage>
        <taxon>Eukaryota</taxon>
        <taxon>Fungi</taxon>
        <taxon>Dikarya</taxon>
        <taxon>Basidiomycota</taxon>
        <taxon>Agaricomycotina</taxon>
        <taxon>Agaricomycetes</taxon>
        <taxon>Agaricomycetidae</taxon>
        <taxon>Agaricales</taxon>
        <taxon>Agaricineae</taxon>
        <taxon>Crepidotaceae</taxon>
        <taxon>Crepidotus</taxon>
    </lineage>
</organism>
<dbReference type="Gene3D" id="4.10.60.10">
    <property type="entry name" value="Zinc finger, CCHC-type"/>
    <property type="match status" value="1"/>
</dbReference>
<dbReference type="AlphaFoldDB" id="A0A9P6EPT9"/>
<dbReference type="Proteomes" id="UP000807306">
    <property type="component" value="Unassembled WGS sequence"/>
</dbReference>
<dbReference type="EMBL" id="MU157827">
    <property type="protein sequence ID" value="KAF9533783.1"/>
    <property type="molecule type" value="Genomic_DNA"/>
</dbReference>
<reference evidence="5" key="1">
    <citation type="submission" date="2020-11" db="EMBL/GenBank/DDBJ databases">
        <authorList>
            <consortium name="DOE Joint Genome Institute"/>
            <person name="Ahrendt S."/>
            <person name="Riley R."/>
            <person name="Andreopoulos W."/>
            <person name="Labutti K."/>
            <person name="Pangilinan J."/>
            <person name="Ruiz-Duenas F.J."/>
            <person name="Barrasa J.M."/>
            <person name="Sanchez-Garcia M."/>
            <person name="Camarero S."/>
            <person name="Miyauchi S."/>
            <person name="Serrano A."/>
            <person name="Linde D."/>
            <person name="Babiker R."/>
            <person name="Drula E."/>
            <person name="Ayuso-Fernandez I."/>
            <person name="Pacheco R."/>
            <person name="Padilla G."/>
            <person name="Ferreira P."/>
            <person name="Barriuso J."/>
            <person name="Kellner H."/>
            <person name="Castanera R."/>
            <person name="Alfaro M."/>
            <person name="Ramirez L."/>
            <person name="Pisabarro A.G."/>
            <person name="Kuo A."/>
            <person name="Tritt A."/>
            <person name="Lipzen A."/>
            <person name="He G."/>
            <person name="Yan M."/>
            <person name="Ng V."/>
            <person name="Cullen D."/>
            <person name="Martin F."/>
            <person name="Rosso M.-N."/>
            <person name="Henrissat B."/>
            <person name="Hibbett D."/>
            <person name="Martinez A.T."/>
            <person name="Grigoriev I.V."/>
        </authorList>
    </citation>
    <scope>NUCLEOTIDE SEQUENCE</scope>
    <source>
        <strain evidence="5">CBS 506.95</strain>
    </source>
</reference>
<keyword evidence="2" id="KW-0862">Zinc</keyword>
<feature type="non-terminal residue" evidence="5">
    <location>
        <position position="124"/>
    </location>
</feature>
<feature type="region of interest" description="Disordered" evidence="3">
    <location>
        <begin position="69"/>
        <end position="92"/>
    </location>
</feature>
<gene>
    <name evidence="5" type="ORF">CPB83DRAFT_735215</name>
</gene>
<dbReference type="InterPro" id="IPR036875">
    <property type="entry name" value="Znf_CCHC_sf"/>
</dbReference>
<name>A0A9P6EPT9_9AGAR</name>
<dbReference type="Pfam" id="PF14223">
    <property type="entry name" value="Retrotran_gag_2"/>
    <property type="match status" value="1"/>
</dbReference>
<dbReference type="GO" id="GO:0003676">
    <property type="term" value="F:nucleic acid binding"/>
    <property type="evidence" value="ECO:0007669"/>
    <property type="project" value="InterPro"/>
</dbReference>
<keyword evidence="1" id="KW-0507">mRNA processing</keyword>
<evidence type="ECO:0000256" key="3">
    <source>
        <dbReference type="SAM" id="MobiDB-lite"/>
    </source>
</evidence>
<accession>A0A9P6EPT9</accession>
<evidence type="ECO:0000313" key="5">
    <source>
        <dbReference type="EMBL" id="KAF9533783.1"/>
    </source>
</evidence>
<proteinExistence type="predicted"/>
<keyword evidence="6" id="KW-1185">Reference proteome</keyword>
<feature type="non-terminal residue" evidence="5">
    <location>
        <position position="1"/>
    </location>
</feature>
<evidence type="ECO:0000256" key="2">
    <source>
        <dbReference type="PROSITE-ProRule" id="PRU00047"/>
    </source>
</evidence>
<dbReference type="SUPFAM" id="SSF57756">
    <property type="entry name" value="Retrovirus zinc finger-like domains"/>
    <property type="match status" value="1"/>
</dbReference>
<evidence type="ECO:0000256" key="1">
    <source>
        <dbReference type="ARBA" id="ARBA00022664"/>
    </source>
</evidence>
<dbReference type="OrthoDB" id="3265539at2759"/>
<dbReference type="InterPro" id="IPR001878">
    <property type="entry name" value="Znf_CCHC"/>
</dbReference>
<evidence type="ECO:0000313" key="6">
    <source>
        <dbReference type="Proteomes" id="UP000807306"/>
    </source>
</evidence>
<feature type="domain" description="CCHC-type" evidence="4">
    <location>
        <begin position="110"/>
        <end position="124"/>
    </location>
</feature>